<name>A0ABS5BY74_9BACT</name>
<dbReference type="Proteomes" id="UP000676565">
    <property type="component" value="Unassembled WGS sequence"/>
</dbReference>
<dbReference type="SUPFAM" id="SSF52980">
    <property type="entry name" value="Restriction endonuclease-like"/>
    <property type="match status" value="1"/>
</dbReference>
<gene>
    <name evidence="2" type="ORF">J8F10_25445</name>
</gene>
<keyword evidence="2" id="KW-0378">Hydrolase</keyword>
<evidence type="ECO:0000313" key="2">
    <source>
        <dbReference type="EMBL" id="MBP3958608.1"/>
    </source>
</evidence>
<dbReference type="Gene3D" id="3.90.1570.10">
    <property type="entry name" value="tt1808, chain A"/>
    <property type="match status" value="1"/>
</dbReference>
<protein>
    <submittedName>
        <fullName evidence="2">Uma2 family endonuclease</fullName>
    </submittedName>
</protein>
<dbReference type="CDD" id="cd06260">
    <property type="entry name" value="DUF820-like"/>
    <property type="match status" value="1"/>
</dbReference>
<dbReference type="RefSeq" id="WP_210658749.1">
    <property type="nucleotide sequence ID" value="NZ_JAGKQQ010000001.1"/>
</dbReference>
<organism evidence="2 3">
    <name type="scientific">Gemmata palustris</name>
    <dbReference type="NCBI Taxonomy" id="2822762"/>
    <lineage>
        <taxon>Bacteria</taxon>
        <taxon>Pseudomonadati</taxon>
        <taxon>Planctomycetota</taxon>
        <taxon>Planctomycetia</taxon>
        <taxon>Gemmatales</taxon>
        <taxon>Gemmataceae</taxon>
        <taxon>Gemmata</taxon>
    </lineage>
</organism>
<accession>A0ABS5BY74</accession>
<dbReference type="InterPro" id="IPR011335">
    <property type="entry name" value="Restrct_endonuc-II-like"/>
</dbReference>
<proteinExistence type="predicted"/>
<comment type="caution">
    <text evidence="2">The sequence shown here is derived from an EMBL/GenBank/DDBJ whole genome shotgun (WGS) entry which is preliminary data.</text>
</comment>
<feature type="domain" description="Putative restriction endonuclease" evidence="1">
    <location>
        <begin position="18"/>
        <end position="191"/>
    </location>
</feature>
<sequence>MTANPPPSSERSRRLTREQYYELGNRGFFDGKRVELIFGEVVEMSPINWPHALGVGLVTDILRVAFTPDYWINVQQPFSVLGLAFGSEPQPDVAVIPGTKRDYTDHPTVAALIVEVADATLSNDLTTKAELYATAHVPEYWVLDVANRQLHVFRNPAPLAAGLDATAYGSHATLAPTDTVSPLAAPGASIRVSDLLP</sequence>
<dbReference type="EMBL" id="JAGKQQ010000001">
    <property type="protein sequence ID" value="MBP3958608.1"/>
    <property type="molecule type" value="Genomic_DNA"/>
</dbReference>
<keyword evidence="2" id="KW-0255">Endonuclease</keyword>
<dbReference type="PANTHER" id="PTHR35400:SF3">
    <property type="entry name" value="SLL1072 PROTEIN"/>
    <property type="match status" value="1"/>
</dbReference>
<evidence type="ECO:0000313" key="3">
    <source>
        <dbReference type="Proteomes" id="UP000676565"/>
    </source>
</evidence>
<keyword evidence="3" id="KW-1185">Reference proteome</keyword>
<dbReference type="PANTHER" id="PTHR35400">
    <property type="entry name" value="SLR1083 PROTEIN"/>
    <property type="match status" value="1"/>
</dbReference>
<dbReference type="Pfam" id="PF05685">
    <property type="entry name" value="Uma2"/>
    <property type="match status" value="1"/>
</dbReference>
<dbReference type="InterPro" id="IPR012296">
    <property type="entry name" value="Nuclease_put_TT1808"/>
</dbReference>
<dbReference type="GO" id="GO:0004519">
    <property type="term" value="F:endonuclease activity"/>
    <property type="evidence" value="ECO:0007669"/>
    <property type="project" value="UniProtKB-KW"/>
</dbReference>
<dbReference type="InterPro" id="IPR008538">
    <property type="entry name" value="Uma2"/>
</dbReference>
<evidence type="ECO:0000259" key="1">
    <source>
        <dbReference type="Pfam" id="PF05685"/>
    </source>
</evidence>
<reference evidence="2 3" key="1">
    <citation type="submission" date="2021-04" db="EMBL/GenBank/DDBJ databases">
        <authorList>
            <person name="Ivanova A."/>
        </authorList>
    </citation>
    <scope>NUCLEOTIDE SEQUENCE [LARGE SCALE GENOMIC DNA]</scope>
    <source>
        <strain evidence="2 3">G18</strain>
    </source>
</reference>
<keyword evidence="2" id="KW-0540">Nuclease</keyword>